<keyword evidence="2" id="KW-0413">Isomerase</keyword>
<reference evidence="2 3" key="1">
    <citation type="journal article" date="2010" name="Stand. Genomic Sci.">
        <title>Complete genome sequence of Streptosporangium roseum type strain (NI 9100).</title>
        <authorList>
            <person name="Nolan M."/>
            <person name="Sikorski J."/>
            <person name="Jando M."/>
            <person name="Lucas S."/>
            <person name="Lapidus A."/>
            <person name="Glavina Del Rio T."/>
            <person name="Chen F."/>
            <person name="Tice H."/>
            <person name="Pitluck S."/>
            <person name="Cheng J.F."/>
            <person name="Chertkov O."/>
            <person name="Sims D."/>
            <person name="Meincke L."/>
            <person name="Brettin T."/>
            <person name="Han C."/>
            <person name="Detter J.C."/>
            <person name="Bruce D."/>
            <person name="Goodwin L."/>
            <person name="Land M."/>
            <person name="Hauser L."/>
            <person name="Chang Y.J."/>
            <person name="Jeffries C.D."/>
            <person name="Ivanova N."/>
            <person name="Mavromatis K."/>
            <person name="Mikhailova N."/>
            <person name="Chen A."/>
            <person name="Palaniappan K."/>
            <person name="Chain P."/>
            <person name="Rohde M."/>
            <person name="Goker M."/>
            <person name="Bristow J."/>
            <person name="Eisen J.A."/>
            <person name="Markowitz V."/>
            <person name="Hugenholtz P."/>
            <person name="Kyrpides N.C."/>
            <person name="Klenk H.P."/>
        </authorList>
    </citation>
    <scope>NUCLEOTIDE SEQUENCE [LARGE SCALE GENOMIC DNA]</scope>
    <source>
        <strain evidence="3">ATCC 12428 / DSM 43021 / JCM 3005 / NI 9100</strain>
    </source>
</reference>
<evidence type="ECO:0000259" key="1">
    <source>
        <dbReference type="Pfam" id="PF12680"/>
    </source>
</evidence>
<protein>
    <submittedName>
        <fullName evidence="2">Ketosteroid isomerase-related protein</fullName>
    </submittedName>
</protein>
<dbReference type="Proteomes" id="UP000002029">
    <property type="component" value="Chromosome"/>
</dbReference>
<dbReference type="STRING" id="479432.Sros_5659"/>
<dbReference type="InterPro" id="IPR032710">
    <property type="entry name" value="NTF2-like_dom_sf"/>
</dbReference>
<keyword evidence="3" id="KW-1185">Reference proteome</keyword>
<dbReference type="GO" id="GO:0016853">
    <property type="term" value="F:isomerase activity"/>
    <property type="evidence" value="ECO:0007669"/>
    <property type="project" value="UniProtKB-KW"/>
</dbReference>
<dbReference type="PANTHER" id="PTHR41252">
    <property type="entry name" value="BLR2505 PROTEIN"/>
    <property type="match status" value="1"/>
</dbReference>
<dbReference type="CDD" id="cd00531">
    <property type="entry name" value="NTF2_like"/>
    <property type="match status" value="1"/>
</dbReference>
<dbReference type="KEGG" id="sro:Sros_5659"/>
<dbReference type="AlphaFoldDB" id="D2AR69"/>
<dbReference type="Pfam" id="PF12680">
    <property type="entry name" value="SnoaL_2"/>
    <property type="match status" value="1"/>
</dbReference>
<proteinExistence type="predicted"/>
<dbReference type="RefSeq" id="WP_012892147.1">
    <property type="nucleotide sequence ID" value="NC_013595.1"/>
</dbReference>
<name>D2AR69_STRRD</name>
<gene>
    <name evidence="2" type="ordered locus">Sros_5659</name>
</gene>
<feature type="domain" description="SnoaL-like" evidence="1">
    <location>
        <begin position="14"/>
        <end position="118"/>
    </location>
</feature>
<dbReference type="InterPro" id="IPR037401">
    <property type="entry name" value="SnoaL-like"/>
</dbReference>
<dbReference type="Gene3D" id="3.10.450.50">
    <property type="match status" value="1"/>
</dbReference>
<dbReference type="HOGENOM" id="CLU_123830_0_1_11"/>
<organism evidence="2 3">
    <name type="scientific">Streptosporangium roseum (strain ATCC 12428 / DSM 43021 / JCM 3005 / KCTC 9067 / NCIMB 10171 / NRRL 2505 / NI 9100)</name>
    <dbReference type="NCBI Taxonomy" id="479432"/>
    <lineage>
        <taxon>Bacteria</taxon>
        <taxon>Bacillati</taxon>
        <taxon>Actinomycetota</taxon>
        <taxon>Actinomycetes</taxon>
        <taxon>Streptosporangiales</taxon>
        <taxon>Streptosporangiaceae</taxon>
        <taxon>Streptosporangium</taxon>
    </lineage>
</organism>
<sequence>MTTAVTGNAQVVWDFYAALDRGDLDAVRRTLAPDSVLHVPGRSSNTGDYEGREAVVAFVVNASVVTGGTLKLAVHRVLADDEQAVALATYTAPRPGTDVPLENNLAHVMTLRDGLIAESWLHSRDQYEVDEFWGGRPAEGRP</sequence>
<evidence type="ECO:0000313" key="2">
    <source>
        <dbReference type="EMBL" id="ACZ88410.1"/>
    </source>
</evidence>
<dbReference type="PANTHER" id="PTHR41252:SF1">
    <property type="entry name" value="BLR2505 PROTEIN"/>
    <property type="match status" value="1"/>
</dbReference>
<accession>D2AR69</accession>
<evidence type="ECO:0000313" key="3">
    <source>
        <dbReference type="Proteomes" id="UP000002029"/>
    </source>
</evidence>
<dbReference type="SUPFAM" id="SSF54427">
    <property type="entry name" value="NTF2-like"/>
    <property type="match status" value="1"/>
</dbReference>
<dbReference type="eggNOG" id="COG3631">
    <property type="taxonomic scope" value="Bacteria"/>
</dbReference>
<dbReference type="EMBL" id="CP001814">
    <property type="protein sequence ID" value="ACZ88410.1"/>
    <property type="molecule type" value="Genomic_DNA"/>
</dbReference>